<dbReference type="InterPro" id="IPR000326">
    <property type="entry name" value="PAP2/HPO"/>
</dbReference>
<keyword evidence="2" id="KW-1133">Transmembrane helix</keyword>
<feature type="transmembrane region" description="Helical" evidence="2">
    <location>
        <begin position="174"/>
        <end position="195"/>
    </location>
</feature>
<evidence type="ECO:0000313" key="5">
    <source>
        <dbReference type="Proteomes" id="UP000663908"/>
    </source>
</evidence>
<dbReference type="SUPFAM" id="SSF48317">
    <property type="entry name" value="Acid phosphatase/Vanadium-dependent haloperoxidase"/>
    <property type="match status" value="1"/>
</dbReference>
<evidence type="ECO:0000256" key="2">
    <source>
        <dbReference type="SAM" id="Phobius"/>
    </source>
</evidence>
<dbReference type="SMART" id="SM00014">
    <property type="entry name" value="acidPPc"/>
    <property type="match status" value="1"/>
</dbReference>
<feature type="compositionally biased region" description="Low complexity" evidence="1">
    <location>
        <begin position="236"/>
        <end position="250"/>
    </location>
</feature>
<feature type="domain" description="Phosphatidic acid phosphatase type 2/haloperoxidase" evidence="3">
    <location>
        <begin position="58"/>
        <end position="193"/>
    </location>
</feature>
<feature type="compositionally biased region" description="Low complexity" evidence="1">
    <location>
        <begin position="207"/>
        <end position="223"/>
    </location>
</feature>
<keyword evidence="2" id="KW-0472">Membrane</keyword>
<keyword evidence="2" id="KW-0812">Transmembrane</keyword>
<keyword evidence="5" id="KW-1185">Reference proteome</keyword>
<evidence type="ECO:0000256" key="1">
    <source>
        <dbReference type="SAM" id="MobiDB-lite"/>
    </source>
</evidence>
<name>A0ABX7TWV5_STRCY</name>
<proteinExistence type="predicted"/>
<feature type="transmembrane region" description="Helical" evidence="2">
    <location>
        <begin position="47"/>
        <end position="68"/>
    </location>
</feature>
<feature type="transmembrane region" description="Helical" evidence="2">
    <location>
        <begin position="119"/>
        <end position="140"/>
    </location>
</feature>
<dbReference type="InterPro" id="IPR036938">
    <property type="entry name" value="PAP2/HPO_sf"/>
</dbReference>
<protein>
    <submittedName>
        <fullName evidence="4">PAP2 superfamily protein</fullName>
    </submittedName>
</protein>
<accession>A0ABX7TWV5</accession>
<feature type="region of interest" description="Disordered" evidence="1">
    <location>
        <begin position="199"/>
        <end position="250"/>
    </location>
</feature>
<evidence type="ECO:0000313" key="4">
    <source>
        <dbReference type="EMBL" id="QTE01241.1"/>
    </source>
</evidence>
<reference evidence="4 5" key="1">
    <citation type="submission" date="2021-03" db="EMBL/GenBank/DDBJ databases">
        <title>Complete genome sequence of Streptomyces cyanogenus S136, producer of anticancer angucycline landomycin A.</title>
        <authorList>
            <person name="Hrab P."/>
            <person name="Ruckert C."/>
            <person name="Busche T."/>
            <person name="Ostash I."/>
            <person name="Kalinowski J."/>
            <person name="Fedorenko V."/>
            <person name="Yushchuk O."/>
            <person name="Ostash B."/>
        </authorList>
    </citation>
    <scope>NUCLEOTIDE SEQUENCE [LARGE SCALE GENOMIC DNA]</scope>
    <source>
        <strain evidence="4 5">S136</strain>
    </source>
</reference>
<dbReference type="Gene3D" id="1.20.144.10">
    <property type="entry name" value="Phosphatidic acid phosphatase type 2/haloperoxidase"/>
    <property type="match status" value="1"/>
</dbReference>
<feature type="transmembrane region" description="Helical" evidence="2">
    <location>
        <begin position="152"/>
        <end position="168"/>
    </location>
</feature>
<evidence type="ECO:0000259" key="3">
    <source>
        <dbReference type="SMART" id="SM00014"/>
    </source>
</evidence>
<dbReference type="Proteomes" id="UP000663908">
    <property type="component" value="Chromosome"/>
</dbReference>
<feature type="transmembrane region" description="Helical" evidence="2">
    <location>
        <begin position="80"/>
        <end position="99"/>
    </location>
</feature>
<dbReference type="EMBL" id="CP071839">
    <property type="protein sequence ID" value="QTE01241.1"/>
    <property type="molecule type" value="Genomic_DNA"/>
</dbReference>
<dbReference type="Pfam" id="PF01569">
    <property type="entry name" value="PAP2"/>
    <property type="match status" value="1"/>
</dbReference>
<sequence length="250" mass="26122">MTVALLLVLPAVLVALLTWQVVADGPLLRLDADASRALVHPDRFSQLLSDLGDVRVALPVLAVALGYAAWRGRAAGAGRWWLPPLAAAVPMALVPAVVVPLKDWTARPGTPVVPPAVGYFPSGHTATAAVAYGSATLLLLPWLRSPAARRSLVAGCAVLVLGVSYGLVRHGYHWPLDVVASWCLCTVLLTALSRVPGVSRSSRRRSSGTPSSRSGPSSPTTSSDPAARTRSRGWRTSRSSSSSSGSPGSW</sequence>
<organism evidence="4 5">
    <name type="scientific">Streptomyces cyanogenus</name>
    <dbReference type="NCBI Taxonomy" id="80860"/>
    <lineage>
        <taxon>Bacteria</taxon>
        <taxon>Bacillati</taxon>
        <taxon>Actinomycetota</taxon>
        <taxon>Actinomycetes</taxon>
        <taxon>Kitasatosporales</taxon>
        <taxon>Streptomycetaceae</taxon>
        <taxon>Streptomyces</taxon>
    </lineage>
</organism>
<gene>
    <name evidence="4" type="ORF">S1361_28185</name>
</gene>